<proteinExistence type="predicted"/>
<comment type="caution">
    <text evidence="1">The sequence shown here is derived from an EMBL/GenBank/DDBJ whole genome shotgun (WGS) entry which is preliminary data.</text>
</comment>
<evidence type="ECO:0000313" key="2">
    <source>
        <dbReference type="Proteomes" id="UP000265750"/>
    </source>
</evidence>
<keyword evidence="2" id="KW-1185">Reference proteome</keyword>
<evidence type="ECO:0000313" key="1">
    <source>
        <dbReference type="EMBL" id="RIX98692.1"/>
    </source>
</evidence>
<gene>
    <name evidence="1" type="ORF">D3218_15990</name>
</gene>
<dbReference type="OrthoDB" id="9811127at2"/>
<name>A0A3A1WHL9_9HYPH</name>
<dbReference type="EMBL" id="QYRN01000009">
    <property type="protein sequence ID" value="RIX98692.1"/>
    <property type="molecule type" value="Genomic_DNA"/>
</dbReference>
<dbReference type="Proteomes" id="UP000265750">
    <property type="component" value="Unassembled WGS sequence"/>
</dbReference>
<reference evidence="2" key="1">
    <citation type="submission" date="2018-09" db="EMBL/GenBank/DDBJ databases">
        <authorList>
            <person name="Tuo L."/>
        </authorList>
    </citation>
    <scope>NUCLEOTIDE SEQUENCE [LARGE SCALE GENOMIC DNA]</scope>
    <source>
        <strain evidence="2">M2BS4Y-1</strain>
    </source>
</reference>
<dbReference type="InterPro" id="IPR021327">
    <property type="entry name" value="DUF2934"/>
</dbReference>
<organism evidence="1 2">
    <name type="scientific">Aureimonas flava</name>
    <dbReference type="NCBI Taxonomy" id="2320271"/>
    <lineage>
        <taxon>Bacteria</taxon>
        <taxon>Pseudomonadati</taxon>
        <taxon>Pseudomonadota</taxon>
        <taxon>Alphaproteobacteria</taxon>
        <taxon>Hyphomicrobiales</taxon>
        <taxon>Aurantimonadaceae</taxon>
        <taxon>Aureimonas</taxon>
    </lineage>
</organism>
<dbReference type="RefSeq" id="WP_119541084.1">
    <property type="nucleotide sequence ID" value="NZ_QYRN01000009.1"/>
</dbReference>
<protein>
    <submittedName>
        <fullName evidence="1">DUF2934 domain-containing protein</fullName>
    </submittedName>
</protein>
<sequence length="55" mass="6414">MVIEDRDAEVRKRAYELWQAAGSPWGREHEFWAAAGLEIEGERQEQEAIERSVAR</sequence>
<dbReference type="Pfam" id="PF11154">
    <property type="entry name" value="DUF2934"/>
    <property type="match status" value="1"/>
</dbReference>
<accession>A0A3A1WHL9</accession>
<dbReference type="AlphaFoldDB" id="A0A3A1WHL9"/>